<dbReference type="Gene3D" id="3.60.20.40">
    <property type="match status" value="1"/>
</dbReference>
<organism evidence="2 3">
    <name type="scientific">Blastococcus jejuensis</name>
    <dbReference type="NCBI Taxonomy" id="351224"/>
    <lineage>
        <taxon>Bacteria</taxon>
        <taxon>Bacillati</taxon>
        <taxon>Actinomycetota</taxon>
        <taxon>Actinomycetes</taxon>
        <taxon>Geodermatophilales</taxon>
        <taxon>Geodermatophilaceae</taxon>
        <taxon>Blastococcus</taxon>
    </lineage>
</organism>
<dbReference type="InterPro" id="IPR029055">
    <property type="entry name" value="Ntn_hydrolases_N"/>
</dbReference>
<dbReference type="PANTHER" id="PTHR43881:SF1">
    <property type="entry name" value="GAMMA-GLUTAMYLTRANSPEPTIDASE (AFU_ORTHOLOGUE AFUA_4G13580)"/>
    <property type="match status" value="1"/>
</dbReference>
<proteinExistence type="predicted"/>
<dbReference type="InterPro" id="IPR043138">
    <property type="entry name" value="GGT_lsub"/>
</dbReference>
<gene>
    <name evidence="2" type="ORF">GCM10010531_36920</name>
</gene>
<dbReference type="PRINTS" id="PR01210">
    <property type="entry name" value="GGTRANSPTASE"/>
</dbReference>
<sequence>MSTTRPELAGTFGMVASTHWLATAAGMATLESGGNAFDAAVATGFALQVVEPHLNGPGGEVPILFAAGERSGTGPGRPGLLSGQGVAPAAATIEAFEQFGLDLVPGTGLLAATVPGAFGAWLTLLRDHGTQPLDAVLRFALEYAETGHPLLPRVTATVASVSEHFRTHWPTSAATWLSSDGAPPAPGRLFRNPVLASTYRRLLDAARGPSREAQIDAALSAWYSGFVAEAIDRFARYPVMDDSGRPHAGFLTGQDLAGWTPTYEPPVTLDRQGWTLAKAGPWSQGPALLQVIAMLDDVDAVRYRDRSASGPSDADTAEAVHVSVEATKLAMADREAWCGDVENVPVDELLSSTYAAERRALIGNTASHQLRPGSPGGRPPRLPSFLTTDAPGPRRTGAGIGEPTVDRHGATRGDTCHLDVVDRWGNIVSATPSGGWLQSSPVVPELGFPLGTRAQMFWLERGLPNSLAPGKRPRSTLTPSLALRGGVPALAFGTPGGDQQEQWQLCFWLAHVHRGLDLQAAIEAPTWHTTAFPSSFYPRESTAAEVVVESRLGDRVVAALRRRGHDVTVAAPWTLGRLSAVSRDPETGVLRAAADPRGVQGYAAGR</sequence>
<protein>
    <submittedName>
        <fullName evidence="2">Gamma-glutamyltransferase</fullName>
    </submittedName>
</protein>
<dbReference type="EMBL" id="BAAAVV010000011">
    <property type="protein sequence ID" value="GAA3179503.1"/>
    <property type="molecule type" value="Genomic_DNA"/>
</dbReference>
<evidence type="ECO:0000313" key="2">
    <source>
        <dbReference type="EMBL" id="GAA3179503.1"/>
    </source>
</evidence>
<dbReference type="RefSeq" id="WP_344690498.1">
    <property type="nucleotide sequence ID" value="NZ_BAAAVV010000011.1"/>
</dbReference>
<dbReference type="Pfam" id="PF01019">
    <property type="entry name" value="G_glu_transpept"/>
    <property type="match status" value="1"/>
</dbReference>
<dbReference type="InterPro" id="IPR052896">
    <property type="entry name" value="GGT-like_enzyme"/>
</dbReference>
<feature type="region of interest" description="Disordered" evidence="1">
    <location>
        <begin position="365"/>
        <end position="411"/>
    </location>
</feature>
<keyword evidence="3" id="KW-1185">Reference proteome</keyword>
<comment type="caution">
    <text evidence="2">The sequence shown here is derived from an EMBL/GenBank/DDBJ whole genome shotgun (WGS) entry which is preliminary data.</text>
</comment>
<name>A0ABP6PHY5_9ACTN</name>
<reference evidence="3" key="1">
    <citation type="journal article" date="2019" name="Int. J. Syst. Evol. Microbiol.">
        <title>The Global Catalogue of Microorganisms (GCM) 10K type strain sequencing project: providing services to taxonomists for standard genome sequencing and annotation.</title>
        <authorList>
            <consortium name="The Broad Institute Genomics Platform"/>
            <consortium name="The Broad Institute Genome Sequencing Center for Infectious Disease"/>
            <person name="Wu L."/>
            <person name="Ma J."/>
        </authorList>
    </citation>
    <scope>NUCLEOTIDE SEQUENCE [LARGE SCALE GENOMIC DNA]</scope>
    <source>
        <strain evidence="3">JCM 15614</strain>
    </source>
</reference>
<dbReference type="Gene3D" id="1.10.246.130">
    <property type="match status" value="1"/>
</dbReference>
<dbReference type="InterPro" id="IPR043137">
    <property type="entry name" value="GGT_ssub_C"/>
</dbReference>
<dbReference type="SUPFAM" id="SSF56235">
    <property type="entry name" value="N-terminal nucleophile aminohydrolases (Ntn hydrolases)"/>
    <property type="match status" value="1"/>
</dbReference>
<dbReference type="Proteomes" id="UP001499924">
    <property type="component" value="Unassembled WGS sequence"/>
</dbReference>
<dbReference type="PANTHER" id="PTHR43881">
    <property type="entry name" value="GAMMA-GLUTAMYLTRANSPEPTIDASE (AFU_ORTHOLOGUE AFUA_4G13580)"/>
    <property type="match status" value="1"/>
</dbReference>
<evidence type="ECO:0000313" key="3">
    <source>
        <dbReference type="Proteomes" id="UP001499924"/>
    </source>
</evidence>
<evidence type="ECO:0000256" key="1">
    <source>
        <dbReference type="SAM" id="MobiDB-lite"/>
    </source>
</evidence>
<accession>A0ABP6PHY5</accession>